<proteinExistence type="predicted"/>
<name>A0AAN9B9E3_9CAEN</name>
<accession>A0AAN9B9E3</accession>
<evidence type="ECO:0000313" key="1">
    <source>
        <dbReference type="EMBL" id="KAK7101217.1"/>
    </source>
</evidence>
<dbReference type="Proteomes" id="UP001374579">
    <property type="component" value="Unassembled WGS sequence"/>
</dbReference>
<keyword evidence="2" id="KW-1185">Reference proteome</keyword>
<organism evidence="1 2">
    <name type="scientific">Littorina saxatilis</name>
    <dbReference type="NCBI Taxonomy" id="31220"/>
    <lineage>
        <taxon>Eukaryota</taxon>
        <taxon>Metazoa</taxon>
        <taxon>Spiralia</taxon>
        <taxon>Lophotrochozoa</taxon>
        <taxon>Mollusca</taxon>
        <taxon>Gastropoda</taxon>
        <taxon>Caenogastropoda</taxon>
        <taxon>Littorinimorpha</taxon>
        <taxon>Littorinoidea</taxon>
        <taxon>Littorinidae</taxon>
        <taxon>Littorina</taxon>
    </lineage>
</organism>
<sequence length="152" mass="18504">MAPHWSRLMQTVIHNEEQFMLILLAYRQMKKRQKRRHRWWVHAILEKRRQYGTYHHLVQKLQLDGERFQQYFRLFVLGKALRKTREKRHAHKIPDGVWRRQSRKLHGAFLKKRTHPGPSPYRTRVNGVIPSFINAFSNCRRRSRTAAVRMVA</sequence>
<reference evidence="1 2" key="1">
    <citation type="submission" date="2024-02" db="EMBL/GenBank/DDBJ databases">
        <title>Chromosome-scale genome assembly of the rough periwinkle Littorina saxatilis.</title>
        <authorList>
            <person name="De Jode A."/>
            <person name="Faria R."/>
            <person name="Formenti G."/>
            <person name="Sims Y."/>
            <person name="Smith T.P."/>
            <person name="Tracey A."/>
            <person name="Wood J.M.D."/>
            <person name="Zagrodzka Z.B."/>
            <person name="Johannesson K."/>
            <person name="Butlin R.K."/>
            <person name="Leder E.H."/>
        </authorList>
    </citation>
    <scope>NUCLEOTIDE SEQUENCE [LARGE SCALE GENOMIC DNA]</scope>
    <source>
        <strain evidence="1">Snail1</strain>
        <tissue evidence="1">Muscle</tissue>
    </source>
</reference>
<comment type="caution">
    <text evidence="1">The sequence shown here is derived from an EMBL/GenBank/DDBJ whole genome shotgun (WGS) entry which is preliminary data.</text>
</comment>
<dbReference type="EMBL" id="JBAMIC010000011">
    <property type="protein sequence ID" value="KAK7101217.1"/>
    <property type="molecule type" value="Genomic_DNA"/>
</dbReference>
<gene>
    <name evidence="1" type="ORF">V1264_024039</name>
</gene>
<dbReference type="AlphaFoldDB" id="A0AAN9B9E3"/>
<evidence type="ECO:0000313" key="2">
    <source>
        <dbReference type="Proteomes" id="UP001374579"/>
    </source>
</evidence>
<protein>
    <submittedName>
        <fullName evidence="1">Uncharacterized protein</fullName>
    </submittedName>
</protein>